<reference evidence="3 4" key="1">
    <citation type="submission" date="2017-11" db="EMBL/GenBank/DDBJ databases">
        <title>Complete genome of Rhizobium leguminosarum Norway, an ineffective micro-symbiont.</title>
        <authorList>
            <person name="Hoffrichter A."/>
            <person name="Liang J."/>
            <person name="Brachmann A."/>
            <person name="Marin M."/>
        </authorList>
    </citation>
    <scope>NUCLEOTIDE SEQUENCE [LARGE SCALE GENOMIC DNA]</scope>
    <source>
        <strain evidence="3 4">Norway</strain>
        <plasmid evidence="4">Plasmid prln4</plasmid>
    </source>
</reference>
<dbReference type="InterPro" id="IPR051317">
    <property type="entry name" value="Gfo/Idh/MocA_oxidoreduct"/>
</dbReference>
<evidence type="ECO:0000313" key="3">
    <source>
        <dbReference type="EMBL" id="AUW47895.1"/>
    </source>
</evidence>
<accession>A0A2K9ZI27</accession>
<dbReference type="Gene3D" id="3.30.360.10">
    <property type="entry name" value="Dihydrodipicolinate Reductase, domain 2"/>
    <property type="match status" value="1"/>
</dbReference>
<dbReference type="SUPFAM" id="SSF51735">
    <property type="entry name" value="NAD(P)-binding Rossmann-fold domains"/>
    <property type="match status" value="1"/>
</dbReference>
<sequence>MFPHTVVNVYGVRVTRRVDTVPLEEIVKFSAILCGCGAMSKGWLRAIASNPLLADSITIVGLVDLSRETAEKLAAEFGLDGAVIGSDLSEVIAATKADLVFDIVIPAARYDVVSIALKAGCHVLSEKPMAASLAEGAALVDLAAETGRIHAVIQNRRFISGVRRLRRFVESGAIGELTGIHCDFFLAPHFGGFREDMDNVLLLDMAIHTFDAARYVADRKPLTVYCVERNPKGSWYRHGASANAIFEFSDDIVFTYRGSWCAEGERTSWESQWRLVGSKGMLTWDGEESFKAAVAGEEPGLLHGSAAVNVPGPEHDEETHGHASVIADFIAAIGTGKQPETVNSDNIRSLAMVFGAIESAKTGRRVEISA</sequence>
<name>A0A2K9ZI27_RHILE</name>
<evidence type="ECO:0000313" key="4">
    <source>
        <dbReference type="Proteomes" id="UP000238523"/>
    </source>
</evidence>
<dbReference type="PANTHER" id="PTHR43708:SF8">
    <property type="entry name" value="OXIDOREDUCTASE"/>
    <property type="match status" value="1"/>
</dbReference>
<dbReference type="PANTHER" id="PTHR43708">
    <property type="entry name" value="CONSERVED EXPRESSED OXIDOREDUCTASE (EUROFUNG)"/>
    <property type="match status" value="1"/>
</dbReference>
<dbReference type="InterPro" id="IPR000683">
    <property type="entry name" value="Gfo/Idh/MocA-like_OxRdtase_N"/>
</dbReference>
<proteinExistence type="predicted"/>
<feature type="domain" description="Gfo/Idh/MocA-like oxidoreductase N-terminal" evidence="1">
    <location>
        <begin position="32"/>
        <end position="152"/>
    </location>
</feature>
<dbReference type="InterPro" id="IPR055170">
    <property type="entry name" value="GFO_IDH_MocA-like_dom"/>
</dbReference>
<dbReference type="Gene3D" id="3.40.50.720">
    <property type="entry name" value="NAD(P)-binding Rossmann-like Domain"/>
    <property type="match status" value="1"/>
</dbReference>
<dbReference type="EMBL" id="CP025016">
    <property type="protein sequence ID" value="AUW47895.1"/>
    <property type="molecule type" value="Genomic_DNA"/>
</dbReference>
<evidence type="ECO:0000259" key="1">
    <source>
        <dbReference type="Pfam" id="PF01408"/>
    </source>
</evidence>
<dbReference type="Proteomes" id="UP000238523">
    <property type="component" value="Plasmid pRLN4"/>
</dbReference>
<dbReference type="SUPFAM" id="SSF55347">
    <property type="entry name" value="Glyceraldehyde-3-phosphate dehydrogenase-like, C-terminal domain"/>
    <property type="match status" value="1"/>
</dbReference>
<dbReference type="GO" id="GO:0000166">
    <property type="term" value="F:nucleotide binding"/>
    <property type="evidence" value="ECO:0007669"/>
    <property type="project" value="InterPro"/>
</dbReference>
<gene>
    <name evidence="3" type="ORF">CUJ84_pRLN4000188</name>
</gene>
<geneLocation type="plasmid" evidence="4">
    <name>prln4</name>
</geneLocation>
<dbReference type="Pfam" id="PF01408">
    <property type="entry name" value="GFO_IDH_MocA"/>
    <property type="match status" value="1"/>
</dbReference>
<feature type="domain" description="GFO/IDH/MocA-like oxidoreductase" evidence="2">
    <location>
        <begin position="162"/>
        <end position="282"/>
    </location>
</feature>
<evidence type="ECO:0000259" key="2">
    <source>
        <dbReference type="Pfam" id="PF22725"/>
    </source>
</evidence>
<dbReference type="Pfam" id="PF22725">
    <property type="entry name" value="GFO_IDH_MocA_C3"/>
    <property type="match status" value="1"/>
</dbReference>
<organism evidence="3 4">
    <name type="scientific">Rhizobium leguminosarum</name>
    <dbReference type="NCBI Taxonomy" id="384"/>
    <lineage>
        <taxon>Bacteria</taxon>
        <taxon>Pseudomonadati</taxon>
        <taxon>Pseudomonadota</taxon>
        <taxon>Alphaproteobacteria</taxon>
        <taxon>Hyphomicrobiales</taxon>
        <taxon>Rhizobiaceae</taxon>
        <taxon>Rhizobium/Agrobacterium group</taxon>
        <taxon>Rhizobium</taxon>
    </lineage>
</organism>
<dbReference type="InterPro" id="IPR036291">
    <property type="entry name" value="NAD(P)-bd_dom_sf"/>
</dbReference>
<dbReference type="AlphaFoldDB" id="A0A2K9ZI27"/>
<keyword evidence="3" id="KW-0614">Plasmid</keyword>
<protein>
    <submittedName>
        <fullName evidence="3">Oxidoreductase</fullName>
    </submittedName>
</protein>